<dbReference type="AlphaFoldDB" id="A0A853D965"/>
<dbReference type="InterPro" id="IPR002060">
    <property type="entry name" value="Squ/phyt_synthse"/>
</dbReference>
<dbReference type="PANTHER" id="PTHR31480">
    <property type="entry name" value="BIFUNCTIONAL LYCOPENE CYCLASE/PHYTOENE SYNTHASE"/>
    <property type="match status" value="1"/>
</dbReference>
<accession>A0A853D965</accession>
<dbReference type="GO" id="GO:0016117">
    <property type="term" value="P:carotenoid biosynthetic process"/>
    <property type="evidence" value="ECO:0007669"/>
    <property type="project" value="InterPro"/>
</dbReference>
<dbReference type="Gene3D" id="1.10.600.10">
    <property type="entry name" value="Farnesyl Diphosphate Synthase"/>
    <property type="match status" value="1"/>
</dbReference>
<dbReference type="EMBL" id="JACCFW010000001">
    <property type="protein sequence ID" value="NYJ73782.1"/>
    <property type="molecule type" value="Genomic_DNA"/>
</dbReference>
<sequence>MTTATLPDAFAACETITRDEARNFYYGIRLLPPQKRAALCSLYALARRIDDIGDEDRPREDKIRALAALRQDLQRIDASTDPVLLAVAATARDFQVPLEAFLELIDGVEMDLADVTYETFEDLTVYCRRVAGSIGRLCLSVFGAGTDPRAPMYADQLGIALQQTNILRDIREDLLIGRVYLPQQELKEHGITLELDAQGSLCDPEARLAAYIGFAAARAENWYALGGRLLPELDSRSSACCAAMSGIYHRLLTRIRKNPSDVYGSRLSLPGWEKGAVAVSALARGGLR</sequence>
<dbReference type="EC" id="2.5.1.32" evidence="3"/>
<dbReference type="SUPFAM" id="SSF48576">
    <property type="entry name" value="Terpenoid synthases"/>
    <property type="match status" value="1"/>
</dbReference>
<evidence type="ECO:0000256" key="1">
    <source>
        <dbReference type="ARBA" id="ARBA00004684"/>
    </source>
</evidence>
<dbReference type="GO" id="GO:0004311">
    <property type="term" value="F:geranylgeranyl diphosphate synthase activity"/>
    <property type="evidence" value="ECO:0007669"/>
    <property type="project" value="InterPro"/>
</dbReference>
<name>A0A853D965_9MICO</name>
<organism evidence="3 4">
    <name type="scientific">Allobranchiibius huperziae</name>
    <dbReference type="NCBI Taxonomy" id="1874116"/>
    <lineage>
        <taxon>Bacteria</taxon>
        <taxon>Bacillati</taxon>
        <taxon>Actinomycetota</taxon>
        <taxon>Actinomycetes</taxon>
        <taxon>Micrococcales</taxon>
        <taxon>Dermacoccaceae</taxon>
        <taxon>Allobranchiibius</taxon>
    </lineage>
</organism>
<dbReference type="GO" id="GO:0051996">
    <property type="term" value="F:squalene synthase [NAD(P)H] activity"/>
    <property type="evidence" value="ECO:0007669"/>
    <property type="project" value="InterPro"/>
</dbReference>
<dbReference type="RefSeq" id="WP_179479252.1">
    <property type="nucleotide sequence ID" value="NZ_JACCFW010000001.1"/>
</dbReference>
<dbReference type="SFLD" id="SFLDG01212">
    <property type="entry name" value="Phytoene_synthase_like"/>
    <property type="match status" value="1"/>
</dbReference>
<dbReference type="SFLD" id="SFLDG01018">
    <property type="entry name" value="Squalene/Phytoene_Synthase_Lik"/>
    <property type="match status" value="1"/>
</dbReference>
<dbReference type="InterPro" id="IPR033904">
    <property type="entry name" value="Trans_IPPS_HH"/>
</dbReference>
<dbReference type="InterPro" id="IPR044843">
    <property type="entry name" value="Trans_IPPS_bact-type"/>
</dbReference>
<dbReference type="InterPro" id="IPR019845">
    <property type="entry name" value="Squalene/phytoene_synthase_CS"/>
</dbReference>
<dbReference type="PROSITE" id="PS01045">
    <property type="entry name" value="SQUALEN_PHYTOEN_SYN_2"/>
    <property type="match status" value="1"/>
</dbReference>
<dbReference type="InterPro" id="IPR008949">
    <property type="entry name" value="Isoprenoid_synthase_dom_sf"/>
</dbReference>
<dbReference type="Proteomes" id="UP000571817">
    <property type="component" value="Unassembled WGS sequence"/>
</dbReference>
<dbReference type="CDD" id="cd00683">
    <property type="entry name" value="Trans_IPPS_HH"/>
    <property type="match status" value="1"/>
</dbReference>
<dbReference type="InterPro" id="IPR017828">
    <property type="entry name" value="SQ_synth_HpnD-like"/>
</dbReference>
<evidence type="ECO:0000256" key="2">
    <source>
        <dbReference type="ARBA" id="ARBA00022679"/>
    </source>
</evidence>
<dbReference type="SFLD" id="SFLDS00005">
    <property type="entry name" value="Isoprenoid_Synthase_Type_I"/>
    <property type="match status" value="1"/>
</dbReference>
<keyword evidence="2 3" id="KW-0808">Transferase</keyword>
<evidence type="ECO:0000313" key="4">
    <source>
        <dbReference type="Proteomes" id="UP000571817"/>
    </source>
</evidence>
<dbReference type="Pfam" id="PF00494">
    <property type="entry name" value="SQS_PSY"/>
    <property type="match status" value="1"/>
</dbReference>
<proteinExistence type="predicted"/>
<gene>
    <name evidence="3" type="ORF">HNR15_000745</name>
</gene>
<dbReference type="NCBIfam" id="TIGR03465">
    <property type="entry name" value="HpnD"/>
    <property type="match status" value="1"/>
</dbReference>
<keyword evidence="4" id="KW-1185">Reference proteome</keyword>
<reference evidence="3 4" key="1">
    <citation type="submission" date="2020-07" db="EMBL/GenBank/DDBJ databases">
        <title>Sequencing the genomes of 1000 actinobacteria strains.</title>
        <authorList>
            <person name="Klenk H.-P."/>
        </authorList>
    </citation>
    <scope>NUCLEOTIDE SEQUENCE [LARGE SCALE GENOMIC DNA]</scope>
    <source>
        <strain evidence="3 4">DSM 29531</strain>
    </source>
</reference>
<comment type="caution">
    <text evidence="3">The sequence shown here is derived from an EMBL/GenBank/DDBJ whole genome shotgun (WGS) entry which is preliminary data.</text>
</comment>
<evidence type="ECO:0000313" key="3">
    <source>
        <dbReference type="EMBL" id="NYJ73782.1"/>
    </source>
</evidence>
<protein>
    <submittedName>
        <fullName evidence="3">Phytoene synthase</fullName>
        <ecNumber evidence="3">2.5.1.32</ecNumber>
    </submittedName>
</protein>
<comment type="pathway">
    <text evidence="1">Carotenoid biosynthesis; phytoene biosynthesis.</text>
</comment>
<dbReference type="UniPathway" id="UPA00799"/>